<accession>A0A5E4LRS3</accession>
<proteinExistence type="predicted"/>
<gene>
    <name evidence="1" type="ORF">LFW2832_00520</name>
</gene>
<dbReference type="EMBL" id="CABMJJ010000009">
    <property type="protein sequence ID" value="VVC03773.1"/>
    <property type="molecule type" value="Genomic_DNA"/>
</dbReference>
<name>A0A5E4LRS3_9ARCH</name>
<evidence type="ECO:0000313" key="1">
    <source>
        <dbReference type="EMBL" id="VVC03773.1"/>
    </source>
</evidence>
<organism evidence="1 2">
    <name type="scientific">Candidatus Bilamarchaeum dharawalense</name>
    <dbReference type="NCBI Taxonomy" id="2885759"/>
    <lineage>
        <taxon>Archaea</taxon>
        <taxon>Candidatus Micrarchaeota</taxon>
        <taxon>Candidatus Micrarchaeia</taxon>
        <taxon>Candidatus Anstonellales</taxon>
        <taxon>Candidatus Bilamarchaeaceae</taxon>
        <taxon>Candidatus Bilamarchaeum</taxon>
    </lineage>
</organism>
<comment type="caution">
    <text evidence="1">The sequence shown here is derived from an EMBL/GenBank/DDBJ whole genome shotgun (WGS) entry which is preliminary data.</text>
</comment>
<sequence>MLPKGKPENRVIVPNFDRYLSQNGIRKLEQPDPLTGRPLGQVLKVVHVLDADSFEARLGIGSDRNDKGGKKPGIYALNFDFDKNPDESEPTADIKSRLVALHEQREIFRENPFAAVVIVHEELGPIGYGQGSSFGSRRSGVVGWGQGSVLGSTGVVYGQYGAIADSAQMEILYPGVFKSGQVPNYRGCGVAGLLFAAGFTLVEEIAGRPAVGAVYESEFVGQVQAKDGRLDMDAMRYTRTRLHMHELLGGCGIVAVMADGTHIPVWKQPALSSVMRHGQEFAVGVPYMFNLAFKPADPAAPRGVVREWAKPEVRAMLNLLVDNFSIEGFDRYLITERKARAMFGIRTDGPISNVELARRSIMEVVDQAVQILLVPLSQTKNYAEYAMGHRPLEHQLRSDYEGHPFAGMPLQQISHEINRIVGRV</sequence>
<reference evidence="1 2" key="1">
    <citation type="submission" date="2019-08" db="EMBL/GenBank/DDBJ databases">
        <authorList>
            <person name="Vazquez-Campos X."/>
        </authorList>
    </citation>
    <scope>NUCLEOTIDE SEQUENCE [LARGE SCALE GENOMIC DNA]</scope>
    <source>
        <strain evidence="1">LFW-283_2</strain>
    </source>
</reference>
<dbReference type="AlphaFoldDB" id="A0A5E4LRS3"/>
<dbReference type="Proteomes" id="UP000789941">
    <property type="component" value="Unassembled WGS sequence"/>
</dbReference>
<protein>
    <submittedName>
        <fullName evidence="1">Uncharacterized protein</fullName>
    </submittedName>
</protein>
<evidence type="ECO:0000313" key="2">
    <source>
        <dbReference type="Proteomes" id="UP000789941"/>
    </source>
</evidence>